<dbReference type="GO" id="GO:0031931">
    <property type="term" value="C:TORC1 complex"/>
    <property type="evidence" value="ECO:0000318"/>
    <property type="project" value="GO_Central"/>
</dbReference>
<gene>
    <name evidence="4" type="ORF">TVAG_064730</name>
</gene>
<keyword evidence="1" id="KW-0853">WD repeat</keyword>
<dbReference type="GO" id="GO:0030674">
    <property type="term" value="F:protein-macromolecule adaptor activity"/>
    <property type="evidence" value="ECO:0000318"/>
    <property type="project" value="GO_Central"/>
</dbReference>
<dbReference type="STRING" id="5722.A2EHE7"/>
<dbReference type="GO" id="GO:0010506">
    <property type="term" value="P:regulation of autophagy"/>
    <property type="evidence" value="ECO:0000318"/>
    <property type="project" value="GO_Central"/>
</dbReference>
<dbReference type="PANTHER" id="PTHR12848">
    <property type="entry name" value="REGULATORY-ASSOCIATED PROTEIN OF MTOR"/>
    <property type="match status" value="1"/>
</dbReference>
<evidence type="ECO:0000256" key="1">
    <source>
        <dbReference type="ARBA" id="ARBA00022574"/>
    </source>
</evidence>
<dbReference type="GO" id="GO:0031929">
    <property type="term" value="P:TOR signaling"/>
    <property type="evidence" value="ECO:0000318"/>
    <property type="project" value="GO_Central"/>
</dbReference>
<dbReference type="RefSeq" id="XP_001320148.1">
    <property type="nucleotide sequence ID" value="XM_001320113.1"/>
</dbReference>
<keyword evidence="5" id="KW-1185">Reference proteome</keyword>
<accession>A2EHE7</accession>
<dbReference type="Proteomes" id="UP000001542">
    <property type="component" value="Unassembled WGS sequence"/>
</dbReference>
<dbReference type="VEuPathDB" id="TrichDB:TVAGG3_0350280"/>
<dbReference type="GO" id="GO:0071230">
    <property type="term" value="P:cellular response to amino acid stimulus"/>
    <property type="evidence" value="ECO:0000318"/>
    <property type="project" value="GO_Central"/>
</dbReference>
<dbReference type="SMART" id="SM01302">
    <property type="entry name" value="Raptor_N"/>
    <property type="match status" value="1"/>
</dbReference>
<dbReference type="PANTHER" id="PTHR12848:SF16">
    <property type="entry name" value="REGULATORY-ASSOCIATED PROTEIN OF MTOR"/>
    <property type="match status" value="1"/>
</dbReference>
<dbReference type="VEuPathDB" id="TrichDB:TVAG_064730"/>
<dbReference type="KEGG" id="tva:4765821"/>
<dbReference type="InParanoid" id="A2EHE7"/>
<dbReference type="InterPro" id="IPR029347">
    <property type="entry name" value="Raptor_N"/>
</dbReference>
<feature type="domain" description="Raptor N-terminal CASPase-like" evidence="3">
    <location>
        <begin position="44"/>
        <end position="196"/>
    </location>
</feature>
<dbReference type="GO" id="GO:0009267">
    <property type="term" value="P:cellular response to starvation"/>
    <property type="evidence" value="ECO:0000318"/>
    <property type="project" value="GO_Central"/>
</dbReference>
<reference evidence="4" key="2">
    <citation type="journal article" date="2007" name="Science">
        <title>Draft genome sequence of the sexually transmitted pathogen Trichomonas vaginalis.</title>
        <authorList>
            <person name="Carlton J.M."/>
            <person name="Hirt R.P."/>
            <person name="Silva J.C."/>
            <person name="Delcher A.L."/>
            <person name="Schatz M."/>
            <person name="Zhao Q."/>
            <person name="Wortman J.R."/>
            <person name="Bidwell S.L."/>
            <person name="Alsmark U.C.M."/>
            <person name="Besteiro S."/>
            <person name="Sicheritz-Ponten T."/>
            <person name="Noel C.J."/>
            <person name="Dacks J.B."/>
            <person name="Foster P.G."/>
            <person name="Simillion C."/>
            <person name="Van de Peer Y."/>
            <person name="Miranda-Saavedra D."/>
            <person name="Barton G.J."/>
            <person name="Westrop G.D."/>
            <person name="Mueller S."/>
            <person name="Dessi D."/>
            <person name="Fiori P.L."/>
            <person name="Ren Q."/>
            <person name="Paulsen I."/>
            <person name="Zhang H."/>
            <person name="Bastida-Corcuera F.D."/>
            <person name="Simoes-Barbosa A."/>
            <person name="Brown M.T."/>
            <person name="Hayes R.D."/>
            <person name="Mukherjee M."/>
            <person name="Okumura C.Y."/>
            <person name="Schneider R."/>
            <person name="Smith A.J."/>
            <person name="Vanacova S."/>
            <person name="Villalvazo M."/>
            <person name="Haas B.J."/>
            <person name="Pertea M."/>
            <person name="Feldblyum T.V."/>
            <person name="Utterback T.R."/>
            <person name="Shu C.L."/>
            <person name="Osoegawa K."/>
            <person name="de Jong P.J."/>
            <person name="Hrdy I."/>
            <person name="Horvathova L."/>
            <person name="Zubacova Z."/>
            <person name="Dolezal P."/>
            <person name="Malik S.B."/>
            <person name="Logsdon J.M. Jr."/>
            <person name="Henze K."/>
            <person name="Gupta A."/>
            <person name="Wang C.C."/>
            <person name="Dunne R.L."/>
            <person name="Upcroft J.A."/>
            <person name="Upcroft P."/>
            <person name="White O."/>
            <person name="Salzberg S.L."/>
            <person name="Tang P."/>
            <person name="Chiu C.-H."/>
            <person name="Lee Y.-S."/>
            <person name="Embley T.M."/>
            <person name="Coombs G.H."/>
            <person name="Mottram J.C."/>
            <person name="Tachezy J."/>
            <person name="Fraser-Liggett C.M."/>
            <person name="Johnson P.J."/>
        </authorList>
    </citation>
    <scope>NUCLEOTIDE SEQUENCE [LARGE SCALE GENOMIC DNA]</scope>
    <source>
        <strain evidence="4">G3</strain>
    </source>
</reference>
<organism evidence="4 5">
    <name type="scientific">Trichomonas vaginalis (strain ATCC PRA-98 / G3)</name>
    <dbReference type="NCBI Taxonomy" id="412133"/>
    <lineage>
        <taxon>Eukaryota</taxon>
        <taxon>Metamonada</taxon>
        <taxon>Parabasalia</taxon>
        <taxon>Trichomonadida</taxon>
        <taxon>Trichomonadidae</taxon>
        <taxon>Trichomonas</taxon>
    </lineage>
</organism>
<dbReference type="AlphaFoldDB" id="A2EHE7"/>
<evidence type="ECO:0000256" key="2">
    <source>
        <dbReference type="ARBA" id="ARBA00022737"/>
    </source>
</evidence>
<reference evidence="4" key="1">
    <citation type="submission" date="2006-10" db="EMBL/GenBank/DDBJ databases">
        <authorList>
            <person name="Amadeo P."/>
            <person name="Zhao Q."/>
            <person name="Wortman J."/>
            <person name="Fraser-Liggett C."/>
            <person name="Carlton J."/>
        </authorList>
    </citation>
    <scope>NUCLEOTIDE SEQUENCE</scope>
    <source>
        <strain evidence="4">G3</strain>
    </source>
</reference>
<dbReference type="eggNOG" id="KOG1517">
    <property type="taxonomic scope" value="Eukaryota"/>
</dbReference>
<evidence type="ECO:0000259" key="3">
    <source>
        <dbReference type="SMART" id="SM01302"/>
    </source>
</evidence>
<dbReference type="GO" id="GO:0030307">
    <property type="term" value="P:positive regulation of cell growth"/>
    <property type="evidence" value="ECO:0000318"/>
    <property type="project" value="GO_Central"/>
</dbReference>
<protein>
    <recommendedName>
        <fullName evidence="3">Raptor N-terminal CASPase-like domain-containing protein</fullName>
    </recommendedName>
</protein>
<name>A2EHE7_TRIV3</name>
<proteinExistence type="predicted"/>
<sequence>MIASANPKEKSFGYKTQNPFNLWRHSLKSMISVVPEIFDSSDFKTDLSTGIVAVSLYNLEKNMVLSGLELSSRHYCWNDLKNKDPASISDIVSYQICHNILRYGIESVIRLSDPSPTRISAQFKELSNIPKSKRCLFIYIGHGSPKPISEAGIALTPDETTGAETITGKQLLESMPIPSCFIFDSDYSGLLFNEISDPNSKSDRFAFFSCGPTEKVPHKIGLPSDLFTSCLLTPANVAILWGSRQFYYFMTGGAHEFHLSYFNEENGVKPHLLAFTYEIERLLTVLVRAMAYSVMPVDMLYNCFYRDPKIGQIFINFCLYKRISRDIGINPLCYPEIPNFSDHQLWEFFDLYLDRVLLRLVQLENNPSISKATIPTDFSSFSNDAITAIEHILKLHVFDSVPNEISLLPIILSETSLQLRGMMAICNYIDLGEMAIRSLICYGIMPVIMSLPYRENPDLILPVAYCAAKMQCYSLIGDIILRSFTCSALPLRSVLFEAAKKT</sequence>
<evidence type="ECO:0000313" key="5">
    <source>
        <dbReference type="Proteomes" id="UP000001542"/>
    </source>
</evidence>
<evidence type="ECO:0000313" key="4">
    <source>
        <dbReference type="EMBL" id="EAY07925.1"/>
    </source>
</evidence>
<keyword evidence="2" id="KW-0677">Repeat</keyword>
<dbReference type="SMR" id="A2EHE7"/>
<dbReference type="PRINTS" id="PR01547">
    <property type="entry name" value="YEAST176DUF"/>
</dbReference>
<dbReference type="EMBL" id="DS113389">
    <property type="protein sequence ID" value="EAY07925.1"/>
    <property type="molecule type" value="Genomic_DNA"/>
</dbReference>
<dbReference type="Pfam" id="PF14538">
    <property type="entry name" value="Raptor_N"/>
    <property type="match status" value="1"/>
</dbReference>
<dbReference type="InterPro" id="IPR004083">
    <property type="entry name" value="Raptor"/>
</dbReference>
<dbReference type="GO" id="GO:0005737">
    <property type="term" value="C:cytoplasm"/>
    <property type="evidence" value="ECO:0000318"/>
    <property type="project" value="GO_Central"/>
</dbReference>
<dbReference type="OrthoDB" id="10262360at2759"/>